<feature type="compositionally biased region" description="Basic and acidic residues" evidence="11">
    <location>
        <begin position="490"/>
        <end position="506"/>
    </location>
</feature>
<dbReference type="PROSITE" id="PS01153">
    <property type="entry name" value="NOL1_NOP2_SUN"/>
    <property type="match status" value="1"/>
</dbReference>
<keyword evidence="14" id="KW-1185">Reference proteome</keyword>
<keyword evidence="5 10" id="KW-0808">Transferase</keyword>
<dbReference type="PANTHER" id="PTHR22808:SF1">
    <property type="entry name" value="RNA CYTOSINE-C(5)-METHYLTRANSFERASE NSUN2-RELATED"/>
    <property type="match status" value="1"/>
</dbReference>
<feature type="binding site" evidence="10">
    <location>
        <position position="205"/>
    </location>
    <ligand>
        <name>S-adenosyl-L-methionine</name>
        <dbReference type="ChEBI" id="CHEBI:59789"/>
    </ligand>
</feature>
<dbReference type="EMBL" id="CP144099">
    <property type="protein sequence ID" value="WWC87043.1"/>
    <property type="molecule type" value="Genomic_DNA"/>
</dbReference>
<dbReference type="InterPro" id="IPR057285">
    <property type="entry name" value="Pre-PUA_NSUN2"/>
</dbReference>
<evidence type="ECO:0000256" key="9">
    <source>
        <dbReference type="ARBA" id="ARBA00023242"/>
    </source>
</evidence>
<dbReference type="RefSeq" id="XP_066073806.1">
    <property type="nucleotide sequence ID" value="XM_066217709.1"/>
</dbReference>
<feature type="binding site" evidence="10">
    <location>
        <position position="232"/>
    </location>
    <ligand>
        <name>S-adenosyl-L-methionine</name>
        <dbReference type="ChEBI" id="CHEBI:59789"/>
    </ligand>
</feature>
<dbReference type="Pfam" id="PF25376">
    <property type="entry name" value="Pre-PUA_NSUN2"/>
    <property type="match status" value="1"/>
</dbReference>
<protein>
    <recommendedName>
        <fullName evidence="12">SAM-dependent MTase RsmB/NOP-type domain-containing protein</fullName>
    </recommendedName>
</protein>
<evidence type="ECO:0000256" key="10">
    <source>
        <dbReference type="PROSITE-ProRule" id="PRU01023"/>
    </source>
</evidence>
<dbReference type="SUPFAM" id="SSF53335">
    <property type="entry name" value="S-adenosyl-L-methionine-dependent methyltransferases"/>
    <property type="match status" value="1"/>
</dbReference>
<sequence>MGKPRGKKNARGGASQPRSRDDKSNDWNAFVGTDKSNAGFEEYYKAQNIMPEGEWEAFLESLRKELPVTFRVTGSRAHAETINDIIKNTYVPNMQNVEFEGKKYDPPSQLSWYPGSLAWQVDAPKRVVRKTEPFKNFQRFLVGETEVGNLSRQEAVSMIPPLFLDVEPHHLCLDMCAAPGSKTAQIIEALNPHHTASTGLLIANDSDYKRTHMLVHQTGRMPSRGLIVTNFDASLFPSIKLNGGKQLQFDRILADVPCSGDGTLRKNLEIWGKWGAADGNSLHSLQLRILERAMNMLKPGGRLVYSTCSFNPSEDEAVISAALNAKPGRFHIVDVSSELPELKRRPGLSTWKVGSQPAVKDRQLVWYETFEQYKEAIKNGEEKANDRGKGLPKTLWPPANAGELNLERCMRLLPHDQNTGGFFVCVLEKSAGTSANDPTSIEEATTSTLKRPASSPPPSSETKRAREASPAPETSATATPTETTPAPTAKPEDKKEKRDLTFREDPLSYVSPDHEEVKSLIERFKLKDTFPRDNLMVRNDYGDPLRTIYMTNPIVKEIIQNNDYTRLRIVSAGVKCFARQDSSQRTEIRCKWRTPADGILEVLPHCGEGVVLSATLNELRTLLEDHYPPVESFKEGQWKTIMTERDMGCEIVKFEAGSLAGGELPLPMYLPVWKAKMSLSLMIDKREKSILSLRTFGEDICKPPPPQRDLNKKPEEAGEEIKAEGETAEVPVTEGEGEAGLALVGEVAKGDAEIKQEQVLL</sequence>
<evidence type="ECO:0000256" key="4">
    <source>
        <dbReference type="ARBA" id="ARBA00022603"/>
    </source>
</evidence>
<evidence type="ECO:0000256" key="2">
    <source>
        <dbReference type="ARBA" id="ARBA00007494"/>
    </source>
</evidence>
<evidence type="ECO:0000256" key="6">
    <source>
        <dbReference type="ARBA" id="ARBA00022691"/>
    </source>
</evidence>
<comment type="subcellular location">
    <subcellularLocation>
        <location evidence="1">Nucleus</location>
    </subcellularLocation>
</comment>
<gene>
    <name evidence="13" type="ORF">L201_001928</name>
</gene>
<keyword evidence="6 10" id="KW-0949">S-adenosyl-L-methionine</keyword>
<feature type="binding site" evidence="10">
    <location>
        <position position="255"/>
    </location>
    <ligand>
        <name>S-adenosyl-L-methionine</name>
        <dbReference type="ChEBI" id="CHEBI:59789"/>
    </ligand>
</feature>
<evidence type="ECO:0000256" key="5">
    <source>
        <dbReference type="ARBA" id="ARBA00022679"/>
    </source>
</evidence>
<dbReference type="GO" id="GO:0016428">
    <property type="term" value="F:tRNA (cytidine-5-)-methyltransferase activity"/>
    <property type="evidence" value="ECO:0007669"/>
    <property type="project" value="InterPro"/>
</dbReference>
<feature type="region of interest" description="Disordered" evidence="11">
    <location>
        <begin position="433"/>
        <end position="506"/>
    </location>
</feature>
<dbReference type="GeneID" id="91092600"/>
<evidence type="ECO:0000256" key="7">
    <source>
        <dbReference type="ARBA" id="ARBA00022694"/>
    </source>
</evidence>
<dbReference type="GO" id="GO:0030488">
    <property type="term" value="P:tRNA methylation"/>
    <property type="evidence" value="ECO:0007669"/>
    <property type="project" value="TreeGrafter"/>
</dbReference>
<dbReference type="GO" id="GO:0005634">
    <property type="term" value="C:nucleus"/>
    <property type="evidence" value="ECO:0007669"/>
    <property type="project" value="UniProtKB-SubCell"/>
</dbReference>
<feature type="compositionally biased region" description="Basic and acidic residues" evidence="11">
    <location>
        <begin position="709"/>
        <end position="725"/>
    </location>
</feature>
<evidence type="ECO:0000313" key="14">
    <source>
        <dbReference type="Proteomes" id="UP001355207"/>
    </source>
</evidence>
<dbReference type="InterPro" id="IPR057286">
    <property type="entry name" value="PUA_NSUN2"/>
</dbReference>
<dbReference type="AlphaFoldDB" id="A0AAX4JRC1"/>
<dbReference type="Pfam" id="PF25378">
    <property type="entry name" value="PUA_NSUN2"/>
    <property type="match status" value="1"/>
</dbReference>
<accession>A0AAX4JRC1</accession>
<comment type="similarity">
    <text evidence="2 10">Belongs to the class I-like SAM-binding methyltransferase superfamily. RsmB/NOP family.</text>
</comment>
<feature type="domain" description="SAM-dependent MTase RsmB/NOP-type" evidence="12">
    <location>
        <begin position="58"/>
        <end position="430"/>
    </location>
</feature>
<feature type="region of interest" description="Disordered" evidence="11">
    <location>
        <begin position="701"/>
        <end position="735"/>
    </location>
</feature>
<evidence type="ECO:0000256" key="3">
    <source>
        <dbReference type="ARBA" id="ARBA00022555"/>
    </source>
</evidence>
<evidence type="ECO:0000256" key="8">
    <source>
        <dbReference type="ARBA" id="ARBA00022884"/>
    </source>
</evidence>
<feature type="compositionally biased region" description="Low complexity" evidence="11">
    <location>
        <begin position="468"/>
        <end position="489"/>
    </location>
</feature>
<dbReference type="GO" id="GO:0005737">
    <property type="term" value="C:cytoplasm"/>
    <property type="evidence" value="ECO:0007669"/>
    <property type="project" value="TreeGrafter"/>
</dbReference>
<dbReference type="GO" id="GO:0000049">
    <property type="term" value="F:tRNA binding"/>
    <property type="evidence" value="ECO:0007669"/>
    <property type="project" value="UniProtKB-KW"/>
</dbReference>
<feature type="binding site" evidence="10">
    <location>
        <begin position="176"/>
        <end position="182"/>
    </location>
    <ligand>
        <name>S-adenosyl-L-methionine</name>
        <dbReference type="ChEBI" id="CHEBI:59789"/>
    </ligand>
</feature>
<feature type="compositionally biased region" description="Polar residues" evidence="11">
    <location>
        <begin position="433"/>
        <end position="449"/>
    </location>
</feature>
<dbReference type="InterPro" id="IPR018314">
    <property type="entry name" value="RsmB/NOL1/NOP2-like_CS"/>
</dbReference>
<evidence type="ECO:0000256" key="11">
    <source>
        <dbReference type="SAM" id="MobiDB-lite"/>
    </source>
</evidence>
<dbReference type="PRINTS" id="PR02008">
    <property type="entry name" value="RCMTFAMILY"/>
</dbReference>
<feature type="region of interest" description="Disordered" evidence="11">
    <location>
        <begin position="1"/>
        <end position="28"/>
    </location>
</feature>
<feature type="compositionally biased region" description="Basic residues" evidence="11">
    <location>
        <begin position="1"/>
        <end position="10"/>
    </location>
</feature>
<keyword evidence="9" id="KW-0539">Nucleus</keyword>
<evidence type="ECO:0000313" key="13">
    <source>
        <dbReference type="EMBL" id="WWC87043.1"/>
    </source>
</evidence>
<evidence type="ECO:0000259" key="12">
    <source>
        <dbReference type="PROSITE" id="PS51686"/>
    </source>
</evidence>
<keyword evidence="4 10" id="KW-0489">Methyltransferase</keyword>
<keyword evidence="7" id="KW-0819">tRNA processing</keyword>
<proteinExistence type="inferred from homology"/>
<dbReference type="PRINTS" id="PR02011">
    <property type="entry name" value="RCMTNCL1"/>
</dbReference>
<dbReference type="InterPro" id="IPR023267">
    <property type="entry name" value="RCMT"/>
</dbReference>
<dbReference type="PANTHER" id="PTHR22808">
    <property type="entry name" value="NCL1 YEAST -RELATED NOL1/NOP2/FMU SUN DOMAIN-CONTAINING"/>
    <property type="match status" value="1"/>
</dbReference>
<feature type="active site" description="Nucleophile" evidence="10">
    <location>
        <position position="308"/>
    </location>
</feature>
<organism evidence="13 14">
    <name type="scientific">Kwoniella dendrophila CBS 6074</name>
    <dbReference type="NCBI Taxonomy" id="1295534"/>
    <lineage>
        <taxon>Eukaryota</taxon>
        <taxon>Fungi</taxon>
        <taxon>Dikarya</taxon>
        <taxon>Basidiomycota</taxon>
        <taxon>Agaricomycotina</taxon>
        <taxon>Tremellomycetes</taxon>
        <taxon>Tremellales</taxon>
        <taxon>Cryptococcaceae</taxon>
        <taxon>Kwoniella</taxon>
    </lineage>
</organism>
<dbReference type="Pfam" id="PF01189">
    <property type="entry name" value="Methyltr_RsmB-F"/>
    <property type="match status" value="1"/>
</dbReference>
<dbReference type="Gene3D" id="3.40.50.150">
    <property type="entry name" value="Vaccinia Virus protein VP39"/>
    <property type="match status" value="1"/>
</dbReference>
<keyword evidence="8 10" id="KW-0694">RNA-binding</keyword>
<dbReference type="InterPro" id="IPR029063">
    <property type="entry name" value="SAM-dependent_MTases_sf"/>
</dbReference>
<dbReference type="Proteomes" id="UP001355207">
    <property type="component" value="Chromosome 2"/>
</dbReference>
<dbReference type="InterPro" id="IPR049560">
    <property type="entry name" value="MeTrfase_RsmB-F_NOP2_cat"/>
</dbReference>
<dbReference type="InterPro" id="IPR023270">
    <property type="entry name" value="RCMT_NCL1"/>
</dbReference>
<reference evidence="13 14" key="1">
    <citation type="submission" date="2024-01" db="EMBL/GenBank/DDBJ databases">
        <title>Comparative genomics of Cryptococcus and Kwoniella reveals pathogenesis evolution and contrasting modes of karyotype evolution via chromosome fusion or intercentromeric recombination.</title>
        <authorList>
            <person name="Coelho M.A."/>
            <person name="David-Palma M."/>
            <person name="Shea T."/>
            <person name="Bowers K."/>
            <person name="McGinley-Smith S."/>
            <person name="Mohammad A.W."/>
            <person name="Gnirke A."/>
            <person name="Yurkov A.M."/>
            <person name="Nowrousian M."/>
            <person name="Sun S."/>
            <person name="Cuomo C.A."/>
            <person name="Heitman J."/>
        </authorList>
    </citation>
    <scope>NUCLEOTIDE SEQUENCE [LARGE SCALE GENOMIC DNA]</scope>
    <source>
        <strain evidence="13 14">CBS 6074</strain>
    </source>
</reference>
<evidence type="ECO:0000256" key="1">
    <source>
        <dbReference type="ARBA" id="ARBA00004123"/>
    </source>
</evidence>
<name>A0AAX4JRC1_9TREE</name>
<keyword evidence="3" id="KW-0820">tRNA-binding</keyword>
<dbReference type="PROSITE" id="PS51686">
    <property type="entry name" value="SAM_MT_RSMB_NOP"/>
    <property type="match status" value="1"/>
</dbReference>
<dbReference type="InterPro" id="IPR001678">
    <property type="entry name" value="MeTrfase_RsmB-F_NOP2_dom"/>
</dbReference>